<feature type="transmembrane region" description="Helical" evidence="1">
    <location>
        <begin position="512"/>
        <end position="529"/>
    </location>
</feature>
<dbReference type="InterPro" id="IPR004147">
    <property type="entry name" value="ABC1_dom"/>
</dbReference>
<keyword evidence="1" id="KW-0472">Membrane</keyword>
<feature type="domain" description="Protein kinase" evidence="2">
    <location>
        <begin position="68"/>
        <end position="395"/>
    </location>
</feature>
<dbReference type="InterPro" id="IPR000719">
    <property type="entry name" value="Prot_kinase_dom"/>
</dbReference>
<dbReference type="Proteomes" id="UP001485043">
    <property type="component" value="Unassembled WGS sequence"/>
</dbReference>
<evidence type="ECO:0000259" key="2">
    <source>
        <dbReference type="PROSITE" id="PS50011"/>
    </source>
</evidence>
<reference evidence="3 4" key="1">
    <citation type="journal article" date="2024" name="Nat. Commun.">
        <title>Phylogenomics reveals the evolutionary origins of lichenization in chlorophyte algae.</title>
        <authorList>
            <person name="Puginier C."/>
            <person name="Libourel C."/>
            <person name="Otte J."/>
            <person name="Skaloud P."/>
            <person name="Haon M."/>
            <person name="Grisel S."/>
            <person name="Petersen M."/>
            <person name="Berrin J.G."/>
            <person name="Delaux P.M."/>
            <person name="Dal Grande F."/>
            <person name="Keller J."/>
        </authorList>
    </citation>
    <scope>NUCLEOTIDE SEQUENCE [LARGE SCALE GENOMIC DNA]</scope>
    <source>
        <strain evidence="3 4">SAG 2523</strain>
    </source>
</reference>
<gene>
    <name evidence="3" type="ORF">WJX84_005086</name>
</gene>
<dbReference type="PANTHER" id="PTHR43173">
    <property type="entry name" value="ABC1 FAMILY PROTEIN"/>
    <property type="match status" value="1"/>
</dbReference>
<evidence type="ECO:0000256" key="1">
    <source>
        <dbReference type="SAM" id="Phobius"/>
    </source>
</evidence>
<protein>
    <recommendedName>
        <fullName evidence="2">Protein kinase domain-containing protein</fullName>
    </recommendedName>
</protein>
<dbReference type="AlphaFoldDB" id="A0AAW1TBY8"/>
<keyword evidence="1" id="KW-1133">Transmembrane helix</keyword>
<feature type="transmembrane region" description="Helical" evidence="1">
    <location>
        <begin position="549"/>
        <end position="572"/>
    </location>
</feature>
<evidence type="ECO:0000313" key="3">
    <source>
        <dbReference type="EMBL" id="KAK9867341.1"/>
    </source>
</evidence>
<sequence length="673" mass="74269">MYLIAVDLRGFYLKVGQFLGSRGDFLPEALCSQLSRLHDSVPPMSRQQSRQVIERELGGRKLESVFEWIELSPIGSASIAQVHRAQAKKQFAGLGPEGLVAVKIQYPGALPTMKRDLVQIRRAAVFLQKTELKFDLASPVDELAAQVRLEFDFVREARLMTRIRDHLRDLRSMVQIPTPIVEMLTERLLVMSFLDGLPISKLKDSMADRPAAEQQLGKKLILERISEAYGRMILLEGLFHADCHPGNLMILPQARIGLLDFGQAKQLSQSLRWDFSRLIVALDNQDEQQISEAMRKVGVVTERDDIALRSEMAYGMFDTRGRVDPFDENSPLKKISVESFNRDMFFVLRVIQLLRGLATSMGLEDFSTAHHWRPMAEYVLGMRASLPAPRGMPAFTASHALYIQIRHLLDDWLWWGGLGVPARARLLQAALVLGPTGWALGRTSAWWRLALWVGLYSTLLTSVILAARQPWNIWLVCGTLCGIPPPSLLSLTYTTPAILCRPNVIMAARQPWNIWLGVGVAALVGHLYLQFKCWHCPENRGFISSRARIILSMALASIGAFCKVHVGAALLLLPYTAWASGVLVILTVTTASFRTAIAPGGVLSFTADSTLAQLQPQQQTVVMPALVSGATATPSSAAVQGLISGPPPGGWQRQSGAPALGCRAPAPKLCQPL</sequence>
<evidence type="ECO:0000313" key="4">
    <source>
        <dbReference type="Proteomes" id="UP001485043"/>
    </source>
</evidence>
<dbReference type="GO" id="GO:0005524">
    <property type="term" value="F:ATP binding"/>
    <property type="evidence" value="ECO:0007669"/>
    <property type="project" value="InterPro"/>
</dbReference>
<dbReference type="CDD" id="cd05121">
    <property type="entry name" value="ABC1_ADCK3-like"/>
    <property type="match status" value="1"/>
</dbReference>
<comment type="caution">
    <text evidence="3">The sequence shown here is derived from an EMBL/GenBank/DDBJ whole genome shotgun (WGS) entry which is preliminary data.</text>
</comment>
<dbReference type="PANTHER" id="PTHR43173:SF12">
    <property type="entry name" value="PROTEIN KINASE SUPERFAMILY PROTEIN"/>
    <property type="match status" value="1"/>
</dbReference>
<dbReference type="Pfam" id="PF03109">
    <property type="entry name" value="ABC1"/>
    <property type="match status" value="1"/>
</dbReference>
<proteinExistence type="predicted"/>
<feature type="transmembrane region" description="Helical" evidence="1">
    <location>
        <begin position="445"/>
        <end position="466"/>
    </location>
</feature>
<keyword evidence="1" id="KW-0812">Transmembrane</keyword>
<dbReference type="PROSITE" id="PS50011">
    <property type="entry name" value="PROTEIN_KINASE_DOM"/>
    <property type="match status" value="1"/>
</dbReference>
<dbReference type="InterPro" id="IPR051130">
    <property type="entry name" value="Mito_struct-func_regulator"/>
</dbReference>
<dbReference type="InterPro" id="IPR011009">
    <property type="entry name" value="Kinase-like_dom_sf"/>
</dbReference>
<keyword evidence="4" id="KW-1185">Reference proteome</keyword>
<feature type="transmembrane region" description="Helical" evidence="1">
    <location>
        <begin position="473"/>
        <end position="492"/>
    </location>
</feature>
<dbReference type="GO" id="GO:0004672">
    <property type="term" value="F:protein kinase activity"/>
    <property type="evidence" value="ECO:0007669"/>
    <property type="project" value="InterPro"/>
</dbReference>
<name>A0AAW1TBY8_9CHLO</name>
<organism evidence="3 4">
    <name type="scientific">Apatococcus fuscideae</name>
    <dbReference type="NCBI Taxonomy" id="2026836"/>
    <lineage>
        <taxon>Eukaryota</taxon>
        <taxon>Viridiplantae</taxon>
        <taxon>Chlorophyta</taxon>
        <taxon>core chlorophytes</taxon>
        <taxon>Trebouxiophyceae</taxon>
        <taxon>Chlorellales</taxon>
        <taxon>Chlorellaceae</taxon>
        <taxon>Apatococcus</taxon>
    </lineage>
</organism>
<accession>A0AAW1TBY8</accession>
<feature type="transmembrane region" description="Helical" evidence="1">
    <location>
        <begin position="578"/>
        <end position="597"/>
    </location>
</feature>
<dbReference type="EMBL" id="JALJOV010000093">
    <property type="protein sequence ID" value="KAK9867341.1"/>
    <property type="molecule type" value="Genomic_DNA"/>
</dbReference>
<dbReference type="SUPFAM" id="SSF56112">
    <property type="entry name" value="Protein kinase-like (PK-like)"/>
    <property type="match status" value="1"/>
</dbReference>